<dbReference type="SFLD" id="SFLDS00003">
    <property type="entry name" value="Haloacid_Dehalogenase"/>
    <property type="match status" value="1"/>
</dbReference>
<keyword evidence="10" id="KW-0718">Serine biosynthesis</keyword>
<dbReference type="GO" id="GO:0006564">
    <property type="term" value="P:L-serine biosynthetic process"/>
    <property type="evidence" value="ECO:0007669"/>
    <property type="project" value="UniProtKB-KW"/>
</dbReference>
<organism evidence="15 18">
    <name type="scientific">Helicobacter muridarum</name>
    <dbReference type="NCBI Taxonomy" id="216"/>
    <lineage>
        <taxon>Bacteria</taxon>
        <taxon>Pseudomonadati</taxon>
        <taxon>Campylobacterota</taxon>
        <taxon>Epsilonproteobacteria</taxon>
        <taxon>Campylobacterales</taxon>
        <taxon>Helicobacteraceae</taxon>
        <taxon>Helicobacter</taxon>
    </lineage>
</organism>
<dbReference type="AlphaFoldDB" id="A0A099U014"/>
<feature type="active site" description="Proton donor" evidence="14">
    <location>
        <position position="8"/>
    </location>
</feature>
<evidence type="ECO:0000256" key="6">
    <source>
        <dbReference type="ARBA" id="ARBA00022605"/>
    </source>
</evidence>
<dbReference type="UniPathway" id="UPA00135">
    <property type="reaction ID" value="UER00198"/>
</dbReference>
<keyword evidence="6" id="KW-0028">Amino-acid biosynthesis</keyword>
<dbReference type="Proteomes" id="UP000029922">
    <property type="component" value="Unassembled WGS sequence"/>
</dbReference>
<dbReference type="Pfam" id="PF00702">
    <property type="entry name" value="Hydrolase"/>
    <property type="match status" value="1"/>
</dbReference>
<evidence type="ECO:0000256" key="4">
    <source>
        <dbReference type="ARBA" id="ARBA00012640"/>
    </source>
</evidence>
<evidence type="ECO:0000256" key="11">
    <source>
        <dbReference type="ARBA" id="ARBA00031693"/>
    </source>
</evidence>
<dbReference type="NCBIfam" id="TIGR00338">
    <property type="entry name" value="serB"/>
    <property type="match status" value="1"/>
</dbReference>
<dbReference type="SFLD" id="SFLDG01137">
    <property type="entry name" value="C1.6.1:_Phosphoserine_Phosphat"/>
    <property type="match status" value="1"/>
</dbReference>
<dbReference type="RefSeq" id="WP_034556619.1">
    <property type="nucleotide sequence ID" value="NZ_FZML01000003.1"/>
</dbReference>
<keyword evidence="8 15" id="KW-0378">Hydrolase</keyword>
<evidence type="ECO:0000256" key="8">
    <source>
        <dbReference type="ARBA" id="ARBA00022801"/>
    </source>
</evidence>
<proteinExistence type="inferred from homology"/>
<dbReference type="SFLD" id="SFLDG01136">
    <property type="entry name" value="C1.6:_Phosphoserine_Phosphatas"/>
    <property type="match status" value="1"/>
</dbReference>
<gene>
    <name evidence="15" type="primary">serB</name>
    <name evidence="16" type="ORF">LS73_003555</name>
    <name evidence="15" type="ORF">NCTC12714_01388</name>
</gene>
<evidence type="ECO:0000313" key="16">
    <source>
        <dbReference type="EMBL" id="TLE00744.1"/>
    </source>
</evidence>
<dbReference type="Proteomes" id="UP000255139">
    <property type="component" value="Unassembled WGS sequence"/>
</dbReference>
<evidence type="ECO:0000313" key="17">
    <source>
        <dbReference type="Proteomes" id="UP000029922"/>
    </source>
</evidence>
<comment type="cofactor">
    <cofactor evidence="1">
        <name>Mg(2+)</name>
        <dbReference type="ChEBI" id="CHEBI:18420"/>
    </cofactor>
</comment>
<reference evidence="16 17" key="1">
    <citation type="journal article" date="2014" name="Genome Announc.">
        <title>Draft genome sequences of eight enterohepatic helicobacter species isolated from both laboratory and wild rodents.</title>
        <authorList>
            <person name="Sheh A."/>
            <person name="Shen Z."/>
            <person name="Fox J.G."/>
        </authorList>
    </citation>
    <scope>NUCLEOTIDE SEQUENCE [LARGE SCALE GENOMIC DNA]</scope>
    <source>
        <strain evidence="16 17">ST1</strain>
    </source>
</reference>
<dbReference type="InterPro" id="IPR050582">
    <property type="entry name" value="HAD-like_SerB"/>
</dbReference>
<evidence type="ECO:0000256" key="3">
    <source>
        <dbReference type="ARBA" id="ARBA00009184"/>
    </source>
</evidence>
<evidence type="ECO:0000256" key="7">
    <source>
        <dbReference type="ARBA" id="ARBA00022723"/>
    </source>
</evidence>
<dbReference type="SUPFAM" id="SSF56784">
    <property type="entry name" value="HAD-like"/>
    <property type="match status" value="1"/>
</dbReference>
<evidence type="ECO:0000313" key="15">
    <source>
        <dbReference type="EMBL" id="STQ86577.1"/>
    </source>
</evidence>
<evidence type="ECO:0000256" key="10">
    <source>
        <dbReference type="ARBA" id="ARBA00023299"/>
    </source>
</evidence>
<dbReference type="PANTHER" id="PTHR43344">
    <property type="entry name" value="PHOSPHOSERINE PHOSPHATASE"/>
    <property type="match status" value="1"/>
</dbReference>
<protein>
    <recommendedName>
        <fullName evidence="5">Phosphoserine phosphatase</fullName>
        <ecNumber evidence="4">3.1.3.3</ecNumber>
    </recommendedName>
    <alternativeName>
        <fullName evidence="11">O-phosphoserine phosphohydrolase</fullName>
    </alternativeName>
</protein>
<dbReference type="GO" id="GO:0036424">
    <property type="term" value="F:L-phosphoserine phosphatase activity"/>
    <property type="evidence" value="ECO:0007669"/>
    <property type="project" value="InterPro"/>
</dbReference>
<dbReference type="OrthoDB" id="9792539at2"/>
<dbReference type="Gene3D" id="3.40.50.1000">
    <property type="entry name" value="HAD superfamily/HAD-like"/>
    <property type="match status" value="1"/>
</dbReference>
<accession>A0A099U014</accession>
<dbReference type="GO" id="GO:0000287">
    <property type="term" value="F:magnesium ion binding"/>
    <property type="evidence" value="ECO:0007669"/>
    <property type="project" value="TreeGrafter"/>
</dbReference>
<evidence type="ECO:0000256" key="9">
    <source>
        <dbReference type="ARBA" id="ARBA00022842"/>
    </source>
</evidence>
<dbReference type="SFLD" id="SFLDF00029">
    <property type="entry name" value="phosphoserine_phosphatase"/>
    <property type="match status" value="1"/>
</dbReference>
<keyword evidence="7" id="KW-0479">Metal-binding</keyword>
<keyword evidence="9" id="KW-0460">Magnesium</keyword>
<evidence type="ECO:0000313" key="18">
    <source>
        <dbReference type="Proteomes" id="UP000255139"/>
    </source>
</evidence>
<dbReference type="GO" id="GO:0005737">
    <property type="term" value="C:cytoplasm"/>
    <property type="evidence" value="ECO:0007669"/>
    <property type="project" value="TreeGrafter"/>
</dbReference>
<dbReference type="InterPro" id="IPR036412">
    <property type="entry name" value="HAD-like_sf"/>
</dbReference>
<dbReference type="EC" id="3.1.3.3" evidence="4"/>
<dbReference type="PANTHER" id="PTHR43344:SF2">
    <property type="entry name" value="PHOSPHOSERINE PHOSPHATASE"/>
    <property type="match status" value="1"/>
</dbReference>
<evidence type="ECO:0000256" key="14">
    <source>
        <dbReference type="PIRSR" id="PIRSR604469-1"/>
    </source>
</evidence>
<feature type="active site" description="Nucleophile" evidence="14">
    <location>
        <position position="6"/>
    </location>
</feature>
<dbReference type="EMBL" id="JRPD02000005">
    <property type="protein sequence ID" value="TLE00744.1"/>
    <property type="molecule type" value="Genomic_DNA"/>
</dbReference>
<dbReference type="NCBIfam" id="TIGR01488">
    <property type="entry name" value="HAD-SF-IB"/>
    <property type="match status" value="1"/>
</dbReference>
<evidence type="ECO:0000256" key="1">
    <source>
        <dbReference type="ARBA" id="ARBA00001946"/>
    </source>
</evidence>
<evidence type="ECO:0000256" key="2">
    <source>
        <dbReference type="ARBA" id="ARBA00005135"/>
    </source>
</evidence>
<dbReference type="STRING" id="216.LS73_00125"/>
<comment type="similarity">
    <text evidence="3">Belongs to the HAD-like hydrolase superfamily. SerB family.</text>
</comment>
<evidence type="ECO:0000256" key="13">
    <source>
        <dbReference type="ARBA" id="ARBA00048523"/>
    </source>
</evidence>
<sequence>MLIVFDFDSTLLDGESIDIFARRYNKEKEIASITNEAMQGRMDFFQSLTKRVSMLKGMSLEVIYHSIRYDFHLMNGAKQCVQELRSKGHTIICFSGGFSLVTEYFKDILGLHATFSNVLHSADSKLTGEVGGPMMFGDSKGIMLSNLQGILGVDSKQCVAIGDGANDLSMFEYAETRIAFCAKEILQKAATHCINNKDLREVIEIVDLVSKNRTYLGNI</sequence>
<comment type="pathway">
    <text evidence="2">Amino-acid biosynthesis; L-serine biosynthesis; L-serine from 3-phospho-D-glycerate: step 3/3.</text>
</comment>
<keyword evidence="18" id="KW-1185">Reference proteome</keyword>
<evidence type="ECO:0000256" key="12">
    <source>
        <dbReference type="ARBA" id="ARBA00048138"/>
    </source>
</evidence>
<evidence type="ECO:0000256" key="5">
    <source>
        <dbReference type="ARBA" id="ARBA00015196"/>
    </source>
</evidence>
<reference evidence="15 18" key="2">
    <citation type="submission" date="2018-06" db="EMBL/GenBank/DDBJ databases">
        <authorList>
            <consortium name="Pathogen Informatics"/>
            <person name="Doyle S."/>
        </authorList>
    </citation>
    <scope>NUCLEOTIDE SEQUENCE [LARGE SCALE GENOMIC DNA]</scope>
    <source>
        <strain evidence="15 18">NCTC12714</strain>
    </source>
</reference>
<dbReference type="InterPro" id="IPR004469">
    <property type="entry name" value="PSP"/>
</dbReference>
<comment type="catalytic activity">
    <reaction evidence="13">
        <text>O-phospho-D-serine + H2O = D-serine + phosphate</text>
        <dbReference type="Rhea" id="RHEA:24873"/>
        <dbReference type="ChEBI" id="CHEBI:15377"/>
        <dbReference type="ChEBI" id="CHEBI:35247"/>
        <dbReference type="ChEBI" id="CHEBI:43474"/>
        <dbReference type="ChEBI" id="CHEBI:58680"/>
        <dbReference type="EC" id="3.1.3.3"/>
    </reaction>
</comment>
<comment type="catalytic activity">
    <reaction evidence="12">
        <text>O-phospho-L-serine + H2O = L-serine + phosphate</text>
        <dbReference type="Rhea" id="RHEA:21208"/>
        <dbReference type="ChEBI" id="CHEBI:15377"/>
        <dbReference type="ChEBI" id="CHEBI:33384"/>
        <dbReference type="ChEBI" id="CHEBI:43474"/>
        <dbReference type="ChEBI" id="CHEBI:57524"/>
        <dbReference type="EC" id="3.1.3.3"/>
    </reaction>
</comment>
<dbReference type="InterPro" id="IPR023214">
    <property type="entry name" value="HAD_sf"/>
</dbReference>
<dbReference type="EMBL" id="UGJE01000002">
    <property type="protein sequence ID" value="STQ86577.1"/>
    <property type="molecule type" value="Genomic_DNA"/>
</dbReference>
<name>A0A099U014_9HELI</name>